<feature type="domain" description="N-acetyltransferase" evidence="1">
    <location>
        <begin position="34"/>
        <end position="186"/>
    </location>
</feature>
<evidence type="ECO:0000259" key="1">
    <source>
        <dbReference type="PROSITE" id="PS51186"/>
    </source>
</evidence>
<dbReference type="Gene3D" id="3.40.630.30">
    <property type="match status" value="1"/>
</dbReference>
<dbReference type="InterPro" id="IPR051908">
    <property type="entry name" value="Ribosomal_N-acetyltransferase"/>
</dbReference>
<reference evidence="2 3" key="1">
    <citation type="submission" date="2015-08" db="EMBL/GenBank/DDBJ databases">
        <title>Investigation of the bacterial diversity of lava forest soil.</title>
        <authorList>
            <person name="Lee J.S."/>
        </authorList>
    </citation>
    <scope>NUCLEOTIDE SEQUENCE [LARGE SCALE GENOMIC DNA]</scope>
    <source>
        <strain evidence="2 3">GJW-30</strain>
    </source>
</reference>
<evidence type="ECO:0000313" key="2">
    <source>
        <dbReference type="EMBL" id="BAT57677.1"/>
    </source>
</evidence>
<dbReference type="OrthoDB" id="5295305at2"/>
<name>A0A0S3PP42_9BRAD</name>
<dbReference type="PROSITE" id="PS51186">
    <property type="entry name" value="GNAT"/>
    <property type="match status" value="1"/>
</dbReference>
<dbReference type="PANTHER" id="PTHR43441:SF2">
    <property type="entry name" value="FAMILY ACETYLTRANSFERASE, PUTATIVE (AFU_ORTHOLOGUE AFUA_7G00850)-RELATED"/>
    <property type="match status" value="1"/>
</dbReference>
<dbReference type="InterPro" id="IPR016181">
    <property type="entry name" value="Acyl_CoA_acyltransferase"/>
</dbReference>
<gene>
    <name evidence="2" type="ORF">GJW-30_1_00185</name>
</gene>
<dbReference type="FunFam" id="3.40.630.30:FF:000047">
    <property type="entry name" value="Acetyltransferase, GNAT family"/>
    <property type="match status" value="1"/>
</dbReference>
<dbReference type="EMBL" id="AP014946">
    <property type="protein sequence ID" value="BAT57677.1"/>
    <property type="molecule type" value="Genomic_DNA"/>
</dbReference>
<proteinExistence type="predicted"/>
<accession>A0A0S3PP42</accession>
<dbReference type="PANTHER" id="PTHR43441">
    <property type="entry name" value="RIBOSOMAL-PROTEIN-SERINE ACETYLTRANSFERASE"/>
    <property type="match status" value="1"/>
</dbReference>
<evidence type="ECO:0000313" key="3">
    <source>
        <dbReference type="Proteomes" id="UP000236884"/>
    </source>
</evidence>
<protein>
    <recommendedName>
        <fullName evidence="1">N-acetyltransferase domain-containing protein</fullName>
    </recommendedName>
</protein>
<dbReference type="SUPFAM" id="SSF55729">
    <property type="entry name" value="Acyl-CoA N-acyltransferases (Nat)"/>
    <property type="match status" value="1"/>
</dbReference>
<keyword evidence="3" id="KW-1185">Reference proteome</keyword>
<sequence length="230" mass="25869">MQEKVGGPVGPIVDTTPGKLPGAVTLRGRFGHIEKLDAARHGKDLWQGVKSDDTLWNYLGYGPFPDETAFQEWLATRPPLADPYSYAIVDADGRAVGISTLMEIRPAMRVIEVGNILYATPLQRTPLATEAQYLLARYAFEDLGYRRYEWKCNALNAPSRRSAKRFGFTYEGEFRQHMIIKGRNRDTSWFSMTDAEWPACKAAFERWLAPDNFDAAGRQKATLEACRGTA</sequence>
<dbReference type="Pfam" id="PF13302">
    <property type="entry name" value="Acetyltransf_3"/>
    <property type="match status" value="1"/>
</dbReference>
<dbReference type="InterPro" id="IPR000182">
    <property type="entry name" value="GNAT_dom"/>
</dbReference>
<dbReference type="GO" id="GO:1990189">
    <property type="term" value="F:protein N-terminal-serine acetyltransferase activity"/>
    <property type="evidence" value="ECO:0007669"/>
    <property type="project" value="TreeGrafter"/>
</dbReference>
<dbReference type="RefSeq" id="WP_096358581.1">
    <property type="nucleotide sequence ID" value="NZ_AP014946.1"/>
</dbReference>
<dbReference type="GO" id="GO:0008999">
    <property type="term" value="F:protein-N-terminal-alanine acetyltransferase activity"/>
    <property type="evidence" value="ECO:0007669"/>
    <property type="project" value="TreeGrafter"/>
</dbReference>
<organism evidence="2 3">
    <name type="scientific">Variibacter gotjawalensis</name>
    <dbReference type="NCBI Taxonomy" id="1333996"/>
    <lineage>
        <taxon>Bacteria</taxon>
        <taxon>Pseudomonadati</taxon>
        <taxon>Pseudomonadota</taxon>
        <taxon>Alphaproteobacteria</taxon>
        <taxon>Hyphomicrobiales</taxon>
        <taxon>Nitrobacteraceae</taxon>
        <taxon>Variibacter</taxon>
    </lineage>
</organism>
<dbReference type="Proteomes" id="UP000236884">
    <property type="component" value="Chromosome"/>
</dbReference>
<dbReference type="KEGG" id="vgo:GJW-30_1_00185"/>
<dbReference type="AlphaFoldDB" id="A0A0S3PP42"/>